<gene>
    <name evidence="2" type="ORF">GCM10011320_14230</name>
</gene>
<keyword evidence="3" id="KW-1185">Reference proteome</keyword>
<dbReference type="RefSeq" id="WP_188966253.1">
    <property type="nucleotide sequence ID" value="NZ_BMKW01000003.1"/>
</dbReference>
<protein>
    <submittedName>
        <fullName evidence="2">Uncharacterized protein</fullName>
    </submittedName>
</protein>
<dbReference type="Proteomes" id="UP000661507">
    <property type="component" value="Unassembled WGS sequence"/>
</dbReference>
<evidence type="ECO:0000313" key="2">
    <source>
        <dbReference type="EMBL" id="GGJ08388.1"/>
    </source>
</evidence>
<dbReference type="AlphaFoldDB" id="A0A917KCN5"/>
<keyword evidence="1" id="KW-0472">Membrane</keyword>
<accession>A0A917KCN5</accession>
<keyword evidence="1" id="KW-0812">Transmembrane</keyword>
<evidence type="ECO:0000256" key="1">
    <source>
        <dbReference type="SAM" id="Phobius"/>
    </source>
</evidence>
<comment type="caution">
    <text evidence="2">The sequence shown here is derived from an EMBL/GenBank/DDBJ whole genome shotgun (WGS) entry which is preliminary data.</text>
</comment>
<reference evidence="2" key="1">
    <citation type="journal article" date="2014" name="Int. J. Syst. Evol. Microbiol.">
        <title>Complete genome sequence of Corynebacterium casei LMG S-19264T (=DSM 44701T), isolated from a smear-ripened cheese.</title>
        <authorList>
            <consortium name="US DOE Joint Genome Institute (JGI-PGF)"/>
            <person name="Walter F."/>
            <person name="Albersmeier A."/>
            <person name="Kalinowski J."/>
            <person name="Ruckert C."/>
        </authorList>
    </citation>
    <scope>NUCLEOTIDE SEQUENCE</scope>
    <source>
        <strain evidence="2">CGMCC 1.3617</strain>
    </source>
</reference>
<evidence type="ECO:0000313" key="3">
    <source>
        <dbReference type="Proteomes" id="UP000661507"/>
    </source>
</evidence>
<keyword evidence="1" id="KW-1133">Transmembrane helix</keyword>
<reference evidence="2" key="2">
    <citation type="submission" date="2020-09" db="EMBL/GenBank/DDBJ databases">
        <authorList>
            <person name="Sun Q."/>
            <person name="Zhou Y."/>
        </authorList>
    </citation>
    <scope>NUCLEOTIDE SEQUENCE</scope>
    <source>
        <strain evidence="2">CGMCC 1.3617</strain>
    </source>
</reference>
<feature type="transmembrane region" description="Helical" evidence="1">
    <location>
        <begin position="20"/>
        <end position="38"/>
    </location>
</feature>
<name>A0A917KCN5_9PROT</name>
<organism evidence="2 3">
    <name type="scientific">Neoroseomonas lacus</name>
    <dbReference type="NCBI Taxonomy" id="287609"/>
    <lineage>
        <taxon>Bacteria</taxon>
        <taxon>Pseudomonadati</taxon>
        <taxon>Pseudomonadota</taxon>
        <taxon>Alphaproteobacteria</taxon>
        <taxon>Acetobacterales</taxon>
        <taxon>Acetobacteraceae</taxon>
        <taxon>Neoroseomonas</taxon>
    </lineage>
</organism>
<proteinExistence type="predicted"/>
<sequence length="146" mass="16716">MRESELRIAMPFLALETTGSLPVVGAVLTAVAVAGLLVRRMFGYSFATWRFHLRGETIRSAHDIGWLRELTDGRMMRRDVRTVRDDTKLSSFRRDFPLGSTERVVALDQAGRYAGLVTWSRRTRRRRRSTLSPRCCGRRIAPCCSR</sequence>
<dbReference type="EMBL" id="BMKW01000003">
    <property type="protein sequence ID" value="GGJ08388.1"/>
    <property type="molecule type" value="Genomic_DNA"/>
</dbReference>